<protein>
    <submittedName>
        <fullName evidence="1">Uncharacterized protein</fullName>
    </submittedName>
</protein>
<reference evidence="1 2" key="1">
    <citation type="submission" date="2019-03" db="EMBL/GenBank/DDBJ databases">
        <title>First draft genome of Liparis tanakae, snailfish: a comprehensive survey of snailfish specific genes.</title>
        <authorList>
            <person name="Kim W."/>
            <person name="Song I."/>
            <person name="Jeong J.-H."/>
            <person name="Kim D."/>
            <person name="Kim S."/>
            <person name="Ryu S."/>
            <person name="Song J.Y."/>
            <person name="Lee S.K."/>
        </authorList>
    </citation>
    <scope>NUCLEOTIDE SEQUENCE [LARGE SCALE GENOMIC DNA]</scope>
    <source>
        <tissue evidence="1">Muscle</tissue>
    </source>
</reference>
<dbReference type="EMBL" id="SRLO01000072">
    <property type="protein sequence ID" value="TNN78573.1"/>
    <property type="molecule type" value="Genomic_DNA"/>
</dbReference>
<keyword evidence="2" id="KW-1185">Reference proteome</keyword>
<accession>A0A4Z2IN44</accession>
<gene>
    <name evidence="1" type="ORF">EYF80_011168</name>
</gene>
<comment type="caution">
    <text evidence="1">The sequence shown here is derived from an EMBL/GenBank/DDBJ whole genome shotgun (WGS) entry which is preliminary data.</text>
</comment>
<proteinExistence type="predicted"/>
<dbReference type="AlphaFoldDB" id="A0A4Z2IN44"/>
<evidence type="ECO:0000313" key="1">
    <source>
        <dbReference type="EMBL" id="TNN78573.1"/>
    </source>
</evidence>
<organism evidence="1 2">
    <name type="scientific">Liparis tanakae</name>
    <name type="common">Tanaka's snailfish</name>
    <dbReference type="NCBI Taxonomy" id="230148"/>
    <lineage>
        <taxon>Eukaryota</taxon>
        <taxon>Metazoa</taxon>
        <taxon>Chordata</taxon>
        <taxon>Craniata</taxon>
        <taxon>Vertebrata</taxon>
        <taxon>Euteleostomi</taxon>
        <taxon>Actinopterygii</taxon>
        <taxon>Neopterygii</taxon>
        <taxon>Teleostei</taxon>
        <taxon>Neoteleostei</taxon>
        <taxon>Acanthomorphata</taxon>
        <taxon>Eupercaria</taxon>
        <taxon>Perciformes</taxon>
        <taxon>Cottioidei</taxon>
        <taxon>Cottales</taxon>
        <taxon>Liparidae</taxon>
        <taxon>Liparis</taxon>
    </lineage>
</organism>
<dbReference type="Proteomes" id="UP000314294">
    <property type="component" value="Unassembled WGS sequence"/>
</dbReference>
<evidence type="ECO:0000313" key="2">
    <source>
        <dbReference type="Proteomes" id="UP000314294"/>
    </source>
</evidence>
<sequence>MTCFRSSGMRTLRLRRSEPRVSRFDSVPDPLCGSVFTGRRWIIRDTPGLAKRPKRQRPSRKRLVVYHGDLTGSSCCRALLRSVGLQMEG</sequence>
<name>A0A4Z2IN44_9TELE</name>